<comment type="subunit">
    <text evidence="11">Component of the TIM23 complex.</text>
</comment>
<dbReference type="InterPro" id="IPR013261">
    <property type="entry name" value="Tim21"/>
</dbReference>
<comment type="caution">
    <text evidence="13">The sequence shown here is derived from an EMBL/GenBank/DDBJ whole genome shotgun (WGS) entry which is preliminary data.</text>
</comment>
<comment type="function">
    <text evidence="10">Essential component of the TIM23 complex, a complex that mediates the translocation of transit peptide-containing proteins across the mitochondrial inner membrane. Required to keep the TOM and the TIM23 complexes in close contact. At some point, it is released from the TOM23 complex to allow protein translocation into the mitochondrial matrix.</text>
</comment>
<evidence type="ECO:0000256" key="10">
    <source>
        <dbReference type="ARBA" id="ARBA00060204"/>
    </source>
</evidence>
<comment type="subcellular location">
    <subcellularLocation>
        <location evidence="1 11">Mitochondrion inner membrane</location>
        <topology evidence="1 11">Single-pass membrane protein</topology>
    </subcellularLocation>
</comment>
<dbReference type="Gene3D" id="3.10.450.320">
    <property type="entry name" value="Mitochondrial import inner membrane translocase subunit Tim21"/>
    <property type="match status" value="1"/>
</dbReference>
<dbReference type="EMBL" id="QZBJ01000030">
    <property type="protein sequence ID" value="THY74226.1"/>
    <property type="molecule type" value="Genomic_DNA"/>
</dbReference>
<evidence type="ECO:0000313" key="13">
    <source>
        <dbReference type="EMBL" id="THY74226.1"/>
    </source>
</evidence>
<evidence type="ECO:0000313" key="14">
    <source>
        <dbReference type="Proteomes" id="UP000305064"/>
    </source>
</evidence>
<keyword evidence="11" id="KW-0813">Transport</keyword>
<sequence>MQSLRVLPRLPASRIGLRSTQAYTQLRTATSSSTSSASGPARKSVTIANDTGRVPWSELSWKERGARTTQQSANFAVVILGLVMTGGVATVLWLEVFSSDSKTAVYNRAFERVRTDPKCIDILAGRGKGGEIEAWGENAVRNSRFARDHISSKSETDGIGTTHMRMHFHVGGSLAVGTVNVHMTKRRDESDFKYHHLALDVPGHERIWLENAEAWKLDKRASGKMFGPGWQGYTYMHIWHELRLFADRSDLLRRS</sequence>
<evidence type="ECO:0000256" key="1">
    <source>
        <dbReference type="ARBA" id="ARBA00004434"/>
    </source>
</evidence>
<protein>
    <recommendedName>
        <fullName evidence="3 11">Mitochondrial import inner membrane translocase subunit Tim21</fullName>
    </recommendedName>
</protein>
<keyword evidence="5 11" id="KW-0999">Mitochondrion inner membrane</keyword>
<organism evidence="13 14">
    <name type="scientific">Aureobasidium pullulans</name>
    <name type="common">Black yeast</name>
    <name type="synonym">Pullularia pullulans</name>
    <dbReference type="NCBI Taxonomy" id="5580"/>
    <lineage>
        <taxon>Eukaryota</taxon>
        <taxon>Fungi</taxon>
        <taxon>Dikarya</taxon>
        <taxon>Ascomycota</taxon>
        <taxon>Pezizomycotina</taxon>
        <taxon>Dothideomycetes</taxon>
        <taxon>Dothideomycetidae</taxon>
        <taxon>Dothideales</taxon>
        <taxon>Saccotheciaceae</taxon>
        <taxon>Aureobasidium</taxon>
    </lineage>
</organism>
<reference evidence="13 14" key="1">
    <citation type="submission" date="2018-10" db="EMBL/GenBank/DDBJ databases">
        <title>Fifty Aureobasidium pullulans genomes reveal a recombining polyextremotolerant generalist.</title>
        <authorList>
            <person name="Gostincar C."/>
            <person name="Turk M."/>
            <person name="Zajc J."/>
            <person name="Gunde-Cimerman N."/>
        </authorList>
    </citation>
    <scope>NUCLEOTIDE SEQUENCE [LARGE SCALE GENOMIC DNA]</scope>
    <source>
        <strain evidence="13 14">EXF-4256</strain>
    </source>
</reference>
<accession>A0A4S9TZY3</accession>
<evidence type="ECO:0000256" key="5">
    <source>
        <dbReference type="ARBA" id="ARBA00022792"/>
    </source>
</evidence>
<feature type="transmembrane region" description="Helical" evidence="11">
    <location>
        <begin position="72"/>
        <end position="94"/>
    </location>
</feature>
<evidence type="ECO:0000256" key="6">
    <source>
        <dbReference type="ARBA" id="ARBA00022946"/>
    </source>
</evidence>
<evidence type="ECO:0000256" key="9">
    <source>
        <dbReference type="ARBA" id="ARBA00023136"/>
    </source>
</evidence>
<proteinExistence type="inferred from homology"/>
<name>A0A4S9TZY3_AURPU</name>
<dbReference type="GO" id="GO:0005744">
    <property type="term" value="C:TIM23 mitochondrial import inner membrane translocase complex"/>
    <property type="evidence" value="ECO:0007669"/>
    <property type="project" value="UniProtKB-UniRule"/>
</dbReference>
<dbReference type="InterPro" id="IPR038552">
    <property type="entry name" value="Tim21_IMS_sf"/>
</dbReference>
<dbReference type="Pfam" id="PF08294">
    <property type="entry name" value="TIM21"/>
    <property type="match status" value="1"/>
</dbReference>
<comment type="similarity">
    <text evidence="2 11">Belongs to the TIM21 family.</text>
</comment>
<evidence type="ECO:0000256" key="2">
    <source>
        <dbReference type="ARBA" id="ARBA00010867"/>
    </source>
</evidence>
<keyword evidence="7 11" id="KW-1133">Transmembrane helix</keyword>
<evidence type="ECO:0000256" key="4">
    <source>
        <dbReference type="ARBA" id="ARBA00022692"/>
    </source>
</evidence>
<keyword evidence="8 11" id="KW-0496">Mitochondrion</keyword>
<dbReference type="GO" id="GO:0030150">
    <property type="term" value="P:protein import into mitochondrial matrix"/>
    <property type="evidence" value="ECO:0007669"/>
    <property type="project" value="UniProtKB-UniRule"/>
</dbReference>
<dbReference type="PANTHER" id="PTHR13032">
    <property type="entry name" value="MITOCHONDRIAL IMPORT INNER MEMBRANE TRANSLOCASE SUBUNIT TIM21"/>
    <property type="match status" value="1"/>
</dbReference>
<evidence type="ECO:0000256" key="8">
    <source>
        <dbReference type="ARBA" id="ARBA00023128"/>
    </source>
</evidence>
<evidence type="ECO:0000256" key="11">
    <source>
        <dbReference type="RuleBase" id="RU367142"/>
    </source>
</evidence>
<gene>
    <name evidence="13" type="ORF">D6C94_05077</name>
</gene>
<evidence type="ECO:0000256" key="12">
    <source>
        <dbReference type="SAM" id="MobiDB-lite"/>
    </source>
</evidence>
<feature type="region of interest" description="Disordered" evidence="12">
    <location>
        <begin position="28"/>
        <end position="47"/>
    </location>
</feature>
<keyword evidence="4 11" id="KW-0812">Transmembrane</keyword>
<keyword evidence="11" id="KW-0811">Translocation</keyword>
<keyword evidence="6" id="KW-0809">Transit peptide</keyword>
<keyword evidence="11" id="KW-0653">Protein transport</keyword>
<dbReference type="Proteomes" id="UP000305064">
    <property type="component" value="Unassembled WGS sequence"/>
</dbReference>
<dbReference type="PANTHER" id="PTHR13032:SF6">
    <property type="entry name" value="MITOCHONDRIAL IMPORT INNER MEMBRANE TRANSLOCASE SUBUNIT TIM21"/>
    <property type="match status" value="1"/>
</dbReference>
<dbReference type="AlphaFoldDB" id="A0A4S9TZY3"/>
<keyword evidence="9 11" id="KW-0472">Membrane</keyword>
<evidence type="ECO:0000256" key="3">
    <source>
        <dbReference type="ARBA" id="ARBA00020726"/>
    </source>
</evidence>
<dbReference type="FunFam" id="3.10.450.320:FF:000002">
    <property type="entry name" value="Mitochondrial import inner membrane translocase subunit tim21"/>
    <property type="match status" value="1"/>
</dbReference>
<evidence type="ECO:0000256" key="7">
    <source>
        <dbReference type="ARBA" id="ARBA00022989"/>
    </source>
</evidence>
<feature type="compositionally biased region" description="Low complexity" evidence="12">
    <location>
        <begin position="28"/>
        <end position="38"/>
    </location>
</feature>